<proteinExistence type="inferred from homology"/>
<keyword evidence="2" id="KW-0479">Metal-binding</keyword>
<dbReference type="InterPro" id="IPR024087">
    <property type="entry name" value="Creatininase-like_sf"/>
</dbReference>
<dbReference type="PANTHER" id="PTHR35005">
    <property type="entry name" value="3-DEHYDRO-SCYLLO-INOSOSE HYDROLASE"/>
    <property type="match status" value="1"/>
</dbReference>
<evidence type="ECO:0000313" key="7">
    <source>
        <dbReference type="Proteomes" id="UP000515317"/>
    </source>
</evidence>
<keyword evidence="7" id="KW-1185">Reference proteome</keyword>
<evidence type="ECO:0000256" key="5">
    <source>
        <dbReference type="ARBA" id="ARBA00024029"/>
    </source>
</evidence>
<dbReference type="EMBL" id="AP023361">
    <property type="protein sequence ID" value="BCJ89747.1"/>
    <property type="molecule type" value="Genomic_DNA"/>
</dbReference>
<dbReference type="Proteomes" id="UP000515317">
    <property type="component" value="Chromosome"/>
</dbReference>
<dbReference type="AlphaFoldDB" id="A0A6S6QP97"/>
<dbReference type="GO" id="GO:0016811">
    <property type="term" value="F:hydrolase activity, acting on carbon-nitrogen (but not peptide) bonds, in linear amides"/>
    <property type="evidence" value="ECO:0007669"/>
    <property type="project" value="TreeGrafter"/>
</dbReference>
<dbReference type="KEGG" id="tso:IZ6_04820"/>
<dbReference type="GO" id="GO:0009231">
    <property type="term" value="P:riboflavin biosynthetic process"/>
    <property type="evidence" value="ECO:0007669"/>
    <property type="project" value="TreeGrafter"/>
</dbReference>
<reference evidence="6 7" key="1">
    <citation type="submission" date="2020-08" db="EMBL/GenBank/DDBJ databases">
        <title>Genome sequence of Rhizobiales bacterium strain IZ6.</title>
        <authorList>
            <person name="Nakai R."/>
            <person name="Naganuma T."/>
        </authorList>
    </citation>
    <scope>NUCLEOTIDE SEQUENCE [LARGE SCALE GENOMIC DNA]</scope>
    <source>
        <strain evidence="6 7">IZ6</strain>
    </source>
</reference>
<comment type="similarity">
    <text evidence="5">Belongs to the creatininase superfamily.</text>
</comment>
<dbReference type="InterPro" id="IPR003785">
    <property type="entry name" value="Creatininase/forma_Hydrolase"/>
</dbReference>
<dbReference type="Pfam" id="PF02633">
    <property type="entry name" value="Creatininase"/>
    <property type="match status" value="1"/>
</dbReference>
<evidence type="ECO:0000256" key="2">
    <source>
        <dbReference type="ARBA" id="ARBA00022723"/>
    </source>
</evidence>
<gene>
    <name evidence="6" type="ORF">IZ6_04820</name>
</gene>
<organism evidence="6 7">
    <name type="scientific">Terrihabitans soli</name>
    <dbReference type="NCBI Taxonomy" id="708113"/>
    <lineage>
        <taxon>Bacteria</taxon>
        <taxon>Pseudomonadati</taxon>
        <taxon>Pseudomonadota</taxon>
        <taxon>Alphaproteobacteria</taxon>
        <taxon>Hyphomicrobiales</taxon>
        <taxon>Terrihabitans</taxon>
    </lineage>
</organism>
<keyword evidence="4" id="KW-0862">Zinc</keyword>
<dbReference type="Gene3D" id="3.40.50.10310">
    <property type="entry name" value="Creatininase"/>
    <property type="match status" value="1"/>
</dbReference>
<evidence type="ECO:0000313" key="6">
    <source>
        <dbReference type="EMBL" id="BCJ89747.1"/>
    </source>
</evidence>
<name>A0A6S6QP97_9HYPH</name>
<keyword evidence="3" id="KW-0378">Hydrolase</keyword>
<dbReference type="GO" id="GO:0046872">
    <property type="term" value="F:metal ion binding"/>
    <property type="evidence" value="ECO:0007669"/>
    <property type="project" value="UniProtKB-KW"/>
</dbReference>
<evidence type="ECO:0000256" key="4">
    <source>
        <dbReference type="ARBA" id="ARBA00022833"/>
    </source>
</evidence>
<dbReference type="SUPFAM" id="SSF102215">
    <property type="entry name" value="Creatininase"/>
    <property type="match status" value="1"/>
</dbReference>
<dbReference type="RefSeq" id="WP_222876432.1">
    <property type="nucleotide sequence ID" value="NZ_AP023361.1"/>
</dbReference>
<dbReference type="PANTHER" id="PTHR35005:SF1">
    <property type="entry name" value="2-AMINO-5-FORMYLAMINO-6-RIBOSYLAMINOPYRIMIDIN-4(3H)-ONE 5'-MONOPHOSPHATE DEFORMYLASE"/>
    <property type="match status" value="1"/>
</dbReference>
<evidence type="ECO:0000256" key="3">
    <source>
        <dbReference type="ARBA" id="ARBA00022801"/>
    </source>
</evidence>
<accession>A0A6S6QP97</accession>
<evidence type="ECO:0000256" key="1">
    <source>
        <dbReference type="ARBA" id="ARBA00001947"/>
    </source>
</evidence>
<comment type="cofactor">
    <cofactor evidence="1">
        <name>Zn(2+)</name>
        <dbReference type="ChEBI" id="CHEBI:29105"/>
    </cofactor>
</comment>
<sequence length="269" mass="29211">MSFSGRFWADLTWPEIADADTSSWIAVLPVAAIEQHGPHLPLSTDRDIMQGYLARIMAQVPAEMPVSFLPVQNVGLSPEHRDFPGTLTLSPETALSVWTELGGSVARAGVKKLVLLSSHGGNTGLLEIVARELRARHSMLAVTASFSRLGYPDGLFSREEIAHGIHGGEIETSLMLAFAPQKVRQDRLDEFPAETIRMEHEFKHLRAARPAGFGWLTQDLNPQGAIGNAKAANAIKGAQAAEHGVHAFVELLQDMTSFPLERLRSGPLG</sequence>
<protein>
    <submittedName>
        <fullName evidence="6">Creatininase</fullName>
    </submittedName>
</protein>